<dbReference type="Pfam" id="PF00440">
    <property type="entry name" value="TetR_N"/>
    <property type="match status" value="1"/>
</dbReference>
<evidence type="ECO:0000256" key="1">
    <source>
        <dbReference type="ARBA" id="ARBA00023015"/>
    </source>
</evidence>
<dbReference type="EMBL" id="RZNX01000002">
    <property type="protein sequence ID" value="RUT33478.1"/>
    <property type="molecule type" value="Genomic_DNA"/>
</dbReference>
<sequence>MTKGEQTRRFIIKQSAELFNQHGYAGSSLSDITLATGIKKGGLYRHFASKDEIAVEAFNYACQIVGGKIEEAVQKGETSYDKLMAYFRVYEHAAESPPFIGGCPLLNTAVESDDSHPLLRSKAQESSGRTLDGIREIVEQGRASGEFRADVNAEALAMLTLSLLEGGIMLSRLEGSNRPMQLNIESYSSYLKQFCLK</sequence>
<keyword evidence="7" id="KW-1185">Reference proteome</keyword>
<evidence type="ECO:0000313" key="6">
    <source>
        <dbReference type="EMBL" id="RUT33478.1"/>
    </source>
</evidence>
<dbReference type="PANTHER" id="PTHR47506">
    <property type="entry name" value="TRANSCRIPTIONAL REGULATORY PROTEIN"/>
    <property type="match status" value="1"/>
</dbReference>
<evidence type="ECO:0000313" key="7">
    <source>
        <dbReference type="Proteomes" id="UP000272464"/>
    </source>
</evidence>
<dbReference type="AlphaFoldDB" id="A0A3S1B732"/>
<dbReference type="RefSeq" id="WP_127198592.1">
    <property type="nucleotide sequence ID" value="NZ_RZNX01000002.1"/>
</dbReference>
<comment type="caution">
    <text evidence="6">The sequence shown here is derived from an EMBL/GenBank/DDBJ whole genome shotgun (WGS) entry which is preliminary data.</text>
</comment>
<organism evidence="6 7">
    <name type="scientific">Paenibacillus zeisoli</name>
    <dbReference type="NCBI Taxonomy" id="2496267"/>
    <lineage>
        <taxon>Bacteria</taxon>
        <taxon>Bacillati</taxon>
        <taxon>Bacillota</taxon>
        <taxon>Bacilli</taxon>
        <taxon>Bacillales</taxon>
        <taxon>Paenibacillaceae</taxon>
        <taxon>Paenibacillus</taxon>
    </lineage>
</organism>
<evidence type="ECO:0000256" key="3">
    <source>
        <dbReference type="ARBA" id="ARBA00023163"/>
    </source>
</evidence>
<dbReference type="InterPro" id="IPR011075">
    <property type="entry name" value="TetR_C"/>
</dbReference>
<accession>A0A3S1B732</accession>
<reference evidence="6 7" key="1">
    <citation type="submission" date="2018-12" db="EMBL/GenBank/DDBJ databases">
        <authorList>
            <person name="Sun L."/>
            <person name="Chen Z."/>
        </authorList>
    </citation>
    <scope>NUCLEOTIDE SEQUENCE [LARGE SCALE GENOMIC DNA]</scope>
    <source>
        <strain evidence="6 7">3-5-3</strain>
    </source>
</reference>
<feature type="DNA-binding region" description="H-T-H motif" evidence="4">
    <location>
        <begin position="28"/>
        <end position="47"/>
    </location>
</feature>
<dbReference type="SUPFAM" id="SSF48498">
    <property type="entry name" value="Tetracyclin repressor-like, C-terminal domain"/>
    <property type="match status" value="1"/>
</dbReference>
<keyword evidence="1" id="KW-0805">Transcription regulation</keyword>
<dbReference type="Proteomes" id="UP000272464">
    <property type="component" value="Unassembled WGS sequence"/>
</dbReference>
<dbReference type="Gene3D" id="1.10.357.10">
    <property type="entry name" value="Tetracycline Repressor, domain 2"/>
    <property type="match status" value="1"/>
</dbReference>
<dbReference type="OrthoDB" id="9814200at2"/>
<gene>
    <name evidence="6" type="ORF">EJP77_07465</name>
</gene>
<protein>
    <submittedName>
        <fullName evidence="6">TetR/AcrR family transcriptional regulator</fullName>
    </submittedName>
</protein>
<dbReference type="PROSITE" id="PS50977">
    <property type="entry name" value="HTH_TETR_2"/>
    <property type="match status" value="1"/>
</dbReference>
<dbReference type="PANTHER" id="PTHR47506:SF3">
    <property type="entry name" value="HTH-TYPE TRANSCRIPTIONAL REGULATOR LMRA"/>
    <property type="match status" value="1"/>
</dbReference>
<dbReference type="InterPro" id="IPR001647">
    <property type="entry name" value="HTH_TetR"/>
</dbReference>
<keyword evidence="2 4" id="KW-0238">DNA-binding</keyword>
<dbReference type="PRINTS" id="PR00455">
    <property type="entry name" value="HTHTETR"/>
</dbReference>
<feature type="domain" description="HTH tetR-type" evidence="5">
    <location>
        <begin position="5"/>
        <end position="65"/>
    </location>
</feature>
<dbReference type="InterPro" id="IPR036271">
    <property type="entry name" value="Tet_transcr_reg_TetR-rel_C_sf"/>
</dbReference>
<evidence type="ECO:0000256" key="4">
    <source>
        <dbReference type="PROSITE-ProRule" id="PRU00335"/>
    </source>
</evidence>
<keyword evidence="3" id="KW-0804">Transcription</keyword>
<evidence type="ECO:0000259" key="5">
    <source>
        <dbReference type="PROSITE" id="PS50977"/>
    </source>
</evidence>
<dbReference type="GO" id="GO:0003677">
    <property type="term" value="F:DNA binding"/>
    <property type="evidence" value="ECO:0007669"/>
    <property type="project" value="UniProtKB-UniRule"/>
</dbReference>
<name>A0A3S1B732_9BACL</name>
<proteinExistence type="predicted"/>
<evidence type="ECO:0000256" key="2">
    <source>
        <dbReference type="ARBA" id="ARBA00023125"/>
    </source>
</evidence>
<dbReference type="Pfam" id="PF16925">
    <property type="entry name" value="TetR_C_13"/>
    <property type="match status" value="1"/>
</dbReference>
<dbReference type="SUPFAM" id="SSF46689">
    <property type="entry name" value="Homeodomain-like"/>
    <property type="match status" value="1"/>
</dbReference>
<dbReference type="InterPro" id="IPR009057">
    <property type="entry name" value="Homeodomain-like_sf"/>
</dbReference>